<feature type="compositionally biased region" description="Pro residues" evidence="1">
    <location>
        <begin position="271"/>
        <end position="282"/>
    </location>
</feature>
<comment type="caution">
    <text evidence="2">The sequence shown here is derived from an EMBL/GenBank/DDBJ whole genome shotgun (WGS) entry which is preliminary data.</text>
</comment>
<name>A0A255YD02_9SPHN</name>
<proteinExistence type="predicted"/>
<evidence type="ECO:0000313" key="3">
    <source>
        <dbReference type="Proteomes" id="UP000216991"/>
    </source>
</evidence>
<protein>
    <submittedName>
        <fullName evidence="2">Uncharacterized protein</fullName>
    </submittedName>
</protein>
<keyword evidence="3" id="KW-1185">Reference proteome</keyword>
<organism evidence="2 3">
    <name type="scientific">Sandarakinorhabdus cyanobacteriorum</name>
    <dbReference type="NCBI Taxonomy" id="1981098"/>
    <lineage>
        <taxon>Bacteria</taxon>
        <taxon>Pseudomonadati</taxon>
        <taxon>Pseudomonadota</taxon>
        <taxon>Alphaproteobacteria</taxon>
        <taxon>Sphingomonadales</taxon>
        <taxon>Sphingosinicellaceae</taxon>
        <taxon>Sandarakinorhabdus</taxon>
    </lineage>
</organism>
<dbReference type="OrthoDB" id="10013957at2"/>
<dbReference type="EMBL" id="NOXT01000115">
    <property type="protein sequence ID" value="OYQ27116.1"/>
    <property type="molecule type" value="Genomic_DNA"/>
</dbReference>
<sequence>MPADLPPAGTYYPEGVLNWPIALVEANARILPRLLPPAAVGLLGEVMRGPFYLQRLYPDRFEFWWMTGFDEQARTATLCRTVLRPDRLPAGALLTDFGFLQLVQPRICQLRPMPGVPMAMLAQARPLPEAKTLPVREMASTQLRARDGSVWRATILAAQRDPLPRFALHSRPWGKQDWRMVMPMPWAAADQAAGVKGSYLEVGLPYDARTGIILRFSEPDVRKAWEDQSYRLIVCRLEATVANAALPADPALLGWCGRAGLAAGRQVSESPGPPVVAPPSPPRSAASPR</sequence>
<accession>A0A255YD02</accession>
<dbReference type="Proteomes" id="UP000216991">
    <property type="component" value="Unassembled WGS sequence"/>
</dbReference>
<evidence type="ECO:0000256" key="1">
    <source>
        <dbReference type="SAM" id="MobiDB-lite"/>
    </source>
</evidence>
<feature type="region of interest" description="Disordered" evidence="1">
    <location>
        <begin position="264"/>
        <end position="289"/>
    </location>
</feature>
<dbReference type="AlphaFoldDB" id="A0A255YD02"/>
<evidence type="ECO:0000313" key="2">
    <source>
        <dbReference type="EMBL" id="OYQ27116.1"/>
    </source>
</evidence>
<gene>
    <name evidence="2" type="ORF">CHU93_11450</name>
</gene>
<reference evidence="2 3" key="1">
    <citation type="submission" date="2017-07" db="EMBL/GenBank/DDBJ databases">
        <title>Sandarakinorhabdus cyanobacteriorum sp. nov., a novel bacterium isolated from cyanobacterial aggregates in a eutrophic lake.</title>
        <authorList>
            <person name="Cai H."/>
        </authorList>
    </citation>
    <scope>NUCLEOTIDE SEQUENCE [LARGE SCALE GENOMIC DNA]</scope>
    <source>
        <strain evidence="2 3">TH057</strain>
    </source>
</reference>